<keyword evidence="3" id="KW-0269">Exonuclease</keyword>
<comment type="similarity">
    <text evidence="1">Belongs to the EXO5 family.</text>
</comment>
<reference evidence="3" key="2">
    <citation type="submission" date="2019-07" db="EMBL/GenBank/DDBJ databases">
        <authorList>
            <person name="Yang Y."/>
            <person name="Bocs S."/>
            <person name="Baudouin L."/>
        </authorList>
    </citation>
    <scope>NUCLEOTIDE SEQUENCE</scope>
    <source>
        <tissue evidence="3">Spear leaf of Hainan Tall coconut</tissue>
    </source>
</reference>
<dbReference type="GO" id="GO:0005634">
    <property type="term" value="C:nucleus"/>
    <property type="evidence" value="ECO:0007669"/>
    <property type="project" value="TreeGrafter"/>
</dbReference>
<sequence>MNEPSSFYNNTDTASEGQVNTIPVPVEIVSEEEMAFIEAALASTRPLLSSTSSFSSSSSSLSSSPARLALVSALPSVLSPLRRPTGSLHSAACSHPLPAPPDIEGSAGSARPKSLLHQFRSRRGLTVTDITATVVEKVEVPIKSVEDSWAVRFMNFIVGANQLMFEGLTRELPVLQLMCYKYLWDNLVADSFPTDHFFNHFNLNPLYILSGDVKEYIVSLGFNAKTLEDVFTYFRDTCCLLSPSQGQLLLRSKSASSSGWESEMLIMSHRLRDGNVSSVHSLPSVL</sequence>
<dbReference type="InterPro" id="IPR019190">
    <property type="entry name" value="EXOV"/>
</dbReference>
<dbReference type="GO" id="GO:0045145">
    <property type="term" value="F:single-stranded DNA 5'-3' DNA exonuclease activity"/>
    <property type="evidence" value="ECO:0007669"/>
    <property type="project" value="InterPro"/>
</dbReference>
<dbReference type="Proteomes" id="UP000797356">
    <property type="component" value="Chromosome 16"/>
</dbReference>
<feature type="region of interest" description="Disordered" evidence="2">
    <location>
        <begin position="89"/>
        <end position="110"/>
    </location>
</feature>
<dbReference type="EMBL" id="CM017887">
    <property type="protein sequence ID" value="KAG1371596.1"/>
    <property type="molecule type" value="Genomic_DNA"/>
</dbReference>
<reference evidence="3" key="1">
    <citation type="journal article" date="2017" name="Gigascience">
        <title>The genome draft of coconut (Cocos nucifera).</title>
        <authorList>
            <person name="Xiao Y."/>
            <person name="Xu P."/>
            <person name="Fan H."/>
            <person name="Baudouin L."/>
            <person name="Xia W."/>
            <person name="Bocs S."/>
            <person name="Xu J."/>
            <person name="Li Q."/>
            <person name="Guo A."/>
            <person name="Zhou L."/>
            <person name="Li J."/>
            <person name="Wu Y."/>
            <person name="Ma Z."/>
            <person name="Armero A."/>
            <person name="Issali A.E."/>
            <person name="Liu N."/>
            <person name="Peng M."/>
            <person name="Yang Y."/>
        </authorList>
    </citation>
    <scope>NUCLEOTIDE SEQUENCE</scope>
    <source>
        <tissue evidence="3">Spear leaf of Hainan Tall coconut</tissue>
    </source>
</reference>
<accession>A0A8K0IYQ9</accession>
<proteinExistence type="inferred from homology"/>
<dbReference type="PANTHER" id="PTHR14464">
    <property type="entry name" value="EXONUCLEASE V"/>
    <property type="match status" value="1"/>
</dbReference>
<evidence type="ECO:0000256" key="2">
    <source>
        <dbReference type="SAM" id="MobiDB-lite"/>
    </source>
</evidence>
<name>A0A8K0IYQ9_COCNU</name>
<comment type="caution">
    <text evidence="3">The sequence shown here is derived from an EMBL/GenBank/DDBJ whole genome shotgun (WGS) entry which is preliminary data.</text>
</comment>
<protein>
    <submittedName>
        <fullName evidence="3">Exonuclease V, chloroplastic</fullName>
    </submittedName>
</protein>
<organism evidence="3 4">
    <name type="scientific">Cocos nucifera</name>
    <name type="common">Coconut palm</name>
    <dbReference type="NCBI Taxonomy" id="13894"/>
    <lineage>
        <taxon>Eukaryota</taxon>
        <taxon>Viridiplantae</taxon>
        <taxon>Streptophyta</taxon>
        <taxon>Embryophyta</taxon>
        <taxon>Tracheophyta</taxon>
        <taxon>Spermatophyta</taxon>
        <taxon>Magnoliopsida</taxon>
        <taxon>Liliopsida</taxon>
        <taxon>Arecaceae</taxon>
        <taxon>Arecoideae</taxon>
        <taxon>Cocoseae</taxon>
        <taxon>Attaleinae</taxon>
        <taxon>Cocos</taxon>
    </lineage>
</organism>
<evidence type="ECO:0000256" key="1">
    <source>
        <dbReference type="ARBA" id="ARBA00009797"/>
    </source>
</evidence>
<dbReference type="PANTHER" id="PTHR14464:SF4">
    <property type="entry name" value="EXONUCLEASE V"/>
    <property type="match status" value="1"/>
</dbReference>
<keyword evidence="3" id="KW-0378">Hydrolase</keyword>
<gene>
    <name evidence="3" type="ORF">COCNU_16G006900</name>
</gene>
<evidence type="ECO:0000313" key="4">
    <source>
        <dbReference type="Proteomes" id="UP000797356"/>
    </source>
</evidence>
<evidence type="ECO:0000313" key="3">
    <source>
        <dbReference type="EMBL" id="KAG1371596.1"/>
    </source>
</evidence>
<dbReference type="AlphaFoldDB" id="A0A8K0IYQ9"/>
<dbReference type="OrthoDB" id="354769at2759"/>
<keyword evidence="4" id="KW-1185">Reference proteome</keyword>
<keyword evidence="3" id="KW-0540">Nuclease</keyword>
<dbReference type="GO" id="GO:0036297">
    <property type="term" value="P:interstrand cross-link repair"/>
    <property type="evidence" value="ECO:0007669"/>
    <property type="project" value="TreeGrafter"/>
</dbReference>